<dbReference type="InterPro" id="IPR001012">
    <property type="entry name" value="UBX_dom"/>
</dbReference>
<keyword evidence="3" id="KW-1185">Reference proteome</keyword>
<evidence type="ECO:0000259" key="1">
    <source>
        <dbReference type="PROSITE" id="PS50033"/>
    </source>
</evidence>
<feature type="domain" description="UBX" evidence="1">
    <location>
        <begin position="7"/>
        <end position="89"/>
    </location>
</feature>
<accession>A0A1Q9DMR3</accession>
<comment type="caution">
    <text evidence="2">The sequence shown here is derived from an EMBL/GenBank/DDBJ whole genome shotgun (WGS) entry which is preliminary data.</text>
</comment>
<dbReference type="CDD" id="cd01767">
    <property type="entry name" value="UBX"/>
    <property type="match status" value="1"/>
</dbReference>
<dbReference type="PROSITE" id="PS50033">
    <property type="entry name" value="UBX"/>
    <property type="match status" value="1"/>
</dbReference>
<dbReference type="Pfam" id="PF00789">
    <property type="entry name" value="UBX"/>
    <property type="match status" value="1"/>
</dbReference>
<dbReference type="AlphaFoldDB" id="A0A1Q9DMR3"/>
<dbReference type="OrthoDB" id="436606at2759"/>
<protein>
    <recommendedName>
        <fullName evidence="1">UBX domain-containing protein</fullName>
    </recommendedName>
</protein>
<proteinExistence type="predicted"/>
<evidence type="ECO:0000313" key="2">
    <source>
        <dbReference type="EMBL" id="OLP96430.1"/>
    </source>
</evidence>
<dbReference type="Proteomes" id="UP000186817">
    <property type="component" value="Unassembled WGS sequence"/>
</dbReference>
<dbReference type="Gene3D" id="3.10.20.90">
    <property type="entry name" value="Phosphatidylinositol 3-kinase Catalytic Subunit, Chain A, domain 1"/>
    <property type="match status" value="1"/>
</dbReference>
<evidence type="ECO:0000313" key="3">
    <source>
        <dbReference type="Proteomes" id="UP000186817"/>
    </source>
</evidence>
<dbReference type="InterPro" id="IPR029071">
    <property type="entry name" value="Ubiquitin-like_domsf"/>
</dbReference>
<dbReference type="SUPFAM" id="SSF54236">
    <property type="entry name" value="Ubiquitin-like"/>
    <property type="match status" value="1"/>
</dbReference>
<dbReference type="EMBL" id="LSRX01000467">
    <property type="protein sequence ID" value="OLP96430.1"/>
    <property type="molecule type" value="Genomic_DNA"/>
</dbReference>
<name>A0A1Q9DMR3_SYMMI</name>
<organism evidence="2 3">
    <name type="scientific">Symbiodinium microadriaticum</name>
    <name type="common">Dinoflagellate</name>
    <name type="synonym">Zooxanthella microadriatica</name>
    <dbReference type="NCBI Taxonomy" id="2951"/>
    <lineage>
        <taxon>Eukaryota</taxon>
        <taxon>Sar</taxon>
        <taxon>Alveolata</taxon>
        <taxon>Dinophyceae</taxon>
        <taxon>Suessiales</taxon>
        <taxon>Symbiodiniaceae</taxon>
        <taxon>Symbiodinium</taxon>
    </lineage>
</organism>
<sequence length="89" mass="10171">MTRPPADEAGRLQFQIRIPDGRRLKRAFRPEDSIGQVYAYACVEGGEALVTREFRLVETMPRRTYEEASLVATARLPLDNFDLRSRSNA</sequence>
<reference evidence="2 3" key="1">
    <citation type="submission" date="2016-02" db="EMBL/GenBank/DDBJ databases">
        <title>Genome analysis of coral dinoflagellate symbionts highlights evolutionary adaptations to a symbiotic lifestyle.</title>
        <authorList>
            <person name="Aranda M."/>
            <person name="Li Y."/>
            <person name="Liew Y.J."/>
            <person name="Baumgarten S."/>
            <person name="Simakov O."/>
            <person name="Wilson M."/>
            <person name="Piel J."/>
            <person name="Ashoor H."/>
            <person name="Bougouffa S."/>
            <person name="Bajic V.B."/>
            <person name="Ryu T."/>
            <person name="Ravasi T."/>
            <person name="Bayer T."/>
            <person name="Micklem G."/>
            <person name="Kim H."/>
            <person name="Bhak J."/>
            <person name="Lajeunesse T.C."/>
            <person name="Voolstra C.R."/>
        </authorList>
    </citation>
    <scope>NUCLEOTIDE SEQUENCE [LARGE SCALE GENOMIC DNA]</scope>
    <source>
        <strain evidence="2 3">CCMP2467</strain>
    </source>
</reference>
<gene>
    <name evidence="2" type="ORF">AK812_SmicGene21330</name>
</gene>